<reference evidence="1" key="1">
    <citation type="submission" date="2014-09" db="EMBL/GenBank/DDBJ databases">
        <authorList>
            <person name="Magalhaes I.L.F."/>
            <person name="Oliveira U."/>
            <person name="Santos F.R."/>
            <person name="Vidigal T.H.D.A."/>
            <person name="Brescovit A.D."/>
            <person name="Santos A.J."/>
        </authorList>
    </citation>
    <scope>NUCLEOTIDE SEQUENCE</scope>
    <source>
        <tissue evidence="1">Shoot tissue taken approximately 20 cm above the soil surface</tissue>
    </source>
</reference>
<accession>A0A0A9EQE7</accession>
<dbReference type="EMBL" id="GBRH01196687">
    <property type="protein sequence ID" value="JAE01209.1"/>
    <property type="molecule type" value="Transcribed_RNA"/>
</dbReference>
<organism evidence="1">
    <name type="scientific">Arundo donax</name>
    <name type="common">Giant reed</name>
    <name type="synonym">Donax arundinaceus</name>
    <dbReference type="NCBI Taxonomy" id="35708"/>
    <lineage>
        <taxon>Eukaryota</taxon>
        <taxon>Viridiplantae</taxon>
        <taxon>Streptophyta</taxon>
        <taxon>Embryophyta</taxon>
        <taxon>Tracheophyta</taxon>
        <taxon>Spermatophyta</taxon>
        <taxon>Magnoliopsida</taxon>
        <taxon>Liliopsida</taxon>
        <taxon>Poales</taxon>
        <taxon>Poaceae</taxon>
        <taxon>PACMAD clade</taxon>
        <taxon>Arundinoideae</taxon>
        <taxon>Arundineae</taxon>
        <taxon>Arundo</taxon>
    </lineage>
</organism>
<protein>
    <submittedName>
        <fullName evidence="1">Uncharacterized protein</fullName>
    </submittedName>
</protein>
<proteinExistence type="predicted"/>
<reference evidence="1" key="2">
    <citation type="journal article" date="2015" name="Data Brief">
        <title>Shoot transcriptome of the giant reed, Arundo donax.</title>
        <authorList>
            <person name="Barrero R.A."/>
            <person name="Guerrero F.D."/>
            <person name="Moolhuijzen P."/>
            <person name="Goolsby J.A."/>
            <person name="Tidwell J."/>
            <person name="Bellgard S.E."/>
            <person name="Bellgard M.I."/>
        </authorList>
    </citation>
    <scope>NUCLEOTIDE SEQUENCE</scope>
    <source>
        <tissue evidence="1">Shoot tissue taken approximately 20 cm above the soil surface</tissue>
    </source>
</reference>
<dbReference type="AlphaFoldDB" id="A0A0A9EQE7"/>
<sequence length="48" mass="5534">MMYGTIILSGSVNQKLIVNGKKFAPISRPSLISSNEHFYYKHQLYCQQ</sequence>
<evidence type="ECO:0000313" key="1">
    <source>
        <dbReference type="EMBL" id="JAE01209.1"/>
    </source>
</evidence>
<name>A0A0A9EQE7_ARUDO</name>